<dbReference type="OrthoDB" id="2217043at2759"/>
<name>A0A8H7R8M4_9FUNG</name>
<proteinExistence type="predicted"/>
<comment type="caution">
    <text evidence="1">The sequence shown here is derived from an EMBL/GenBank/DDBJ whole genome shotgun (WGS) entry which is preliminary data.</text>
</comment>
<organism evidence="1 2">
    <name type="scientific">Mucor plumbeus</name>
    <dbReference type="NCBI Taxonomy" id="97098"/>
    <lineage>
        <taxon>Eukaryota</taxon>
        <taxon>Fungi</taxon>
        <taxon>Fungi incertae sedis</taxon>
        <taxon>Mucoromycota</taxon>
        <taxon>Mucoromycotina</taxon>
        <taxon>Mucoromycetes</taxon>
        <taxon>Mucorales</taxon>
        <taxon>Mucorineae</taxon>
        <taxon>Mucoraceae</taxon>
        <taxon>Mucor</taxon>
    </lineage>
</organism>
<gene>
    <name evidence="1" type="ORF">INT46_007173</name>
</gene>
<dbReference type="EMBL" id="JAEPRC010000158">
    <property type="protein sequence ID" value="KAG2206178.1"/>
    <property type="molecule type" value="Genomic_DNA"/>
</dbReference>
<evidence type="ECO:0000313" key="2">
    <source>
        <dbReference type="Proteomes" id="UP000650833"/>
    </source>
</evidence>
<protein>
    <submittedName>
        <fullName evidence="1">Uncharacterized protein</fullName>
    </submittedName>
</protein>
<dbReference type="Proteomes" id="UP000650833">
    <property type="component" value="Unassembled WGS sequence"/>
</dbReference>
<dbReference type="AlphaFoldDB" id="A0A8H7R8M4"/>
<sequence>MARRKSSPTLPIIHDNTHQDIKQAVMKESVYCVSTTADDVDQNENYNQFDDLETRCGCGVILAKGWICDNCRINCSGCSRSLTTDPQDFCSRCNSQCQEHGLYRNDEFESCPKCLLY</sequence>
<reference evidence="1" key="1">
    <citation type="submission" date="2020-12" db="EMBL/GenBank/DDBJ databases">
        <title>Metabolic potential, ecology and presence of endohyphal bacteria is reflected in genomic diversity of Mucoromycotina.</title>
        <authorList>
            <person name="Muszewska A."/>
            <person name="Okrasinska A."/>
            <person name="Steczkiewicz K."/>
            <person name="Drgas O."/>
            <person name="Orlowska M."/>
            <person name="Perlinska-Lenart U."/>
            <person name="Aleksandrzak-Piekarczyk T."/>
            <person name="Szatraj K."/>
            <person name="Zielenkiewicz U."/>
            <person name="Pilsyk S."/>
            <person name="Malc E."/>
            <person name="Mieczkowski P."/>
            <person name="Kruszewska J.S."/>
            <person name="Biernat P."/>
            <person name="Pawlowska J."/>
        </authorList>
    </citation>
    <scope>NUCLEOTIDE SEQUENCE</scope>
    <source>
        <strain evidence="1">CBS 226.32</strain>
    </source>
</reference>
<accession>A0A8H7R8M4</accession>
<keyword evidence="2" id="KW-1185">Reference proteome</keyword>
<evidence type="ECO:0000313" key="1">
    <source>
        <dbReference type="EMBL" id="KAG2206178.1"/>
    </source>
</evidence>